<name>V9LT06_9ABAC</name>
<reference evidence="1" key="1">
    <citation type="submission" date="2012-06" db="EMBL/GenBank/DDBJ databases">
        <title>Genomic sequencing and analysis of the Dendrolimus kikuchii nucleopolyhedrovirus.</title>
        <authorList>
            <person name="Yang M.M."/>
        </authorList>
    </citation>
    <scope>NUCLEOTIDE SEQUENCE</scope>
    <source>
        <strain evidence="1">YN</strain>
    </source>
</reference>
<sequence>MNSVDVVKRLFARSPRSLYSAAIRALVDSEAFEAQFANIIINDALPAAIKRDVMRTLFDGDRTTNLIYEDYEINKWPNITDQVLKNLLFCHRSSVYFNMDVDGRRFCEVVWKKRCDACGQDCNNDDDRHNNYNPPIYVSECGECGHDIVHDHRRHPRLSNEHLHEIVFNFDNWCQRCCVKPLFDIRWVDEADENYDCIRCVLTEIYHNTTYVDTLCDKYDIAFLYNRYRTIGDIENVINKSMHK</sequence>
<organism evidence="1">
    <name type="scientific">Dendrolimus kikuchii nucleopolyhedrovirus</name>
    <dbReference type="NCBI Taxonomy" id="1219875"/>
    <lineage>
        <taxon>Viruses</taxon>
        <taxon>Viruses incertae sedis</taxon>
        <taxon>Naldaviricetes</taxon>
        <taxon>Lefavirales</taxon>
        <taxon>Baculoviridae</taxon>
        <taxon>Alphabaculovirus</taxon>
    </lineage>
</organism>
<proteinExistence type="predicted"/>
<accession>V9LT06</accession>
<evidence type="ECO:0000313" key="1">
    <source>
        <dbReference type="EMBL" id="AFS52008.1"/>
    </source>
</evidence>
<protein>
    <submittedName>
        <fullName evidence="1">DekiORF131</fullName>
    </submittedName>
</protein>
<dbReference type="EMBL" id="JX193905">
    <property type="protein sequence ID" value="AFS52008.1"/>
    <property type="molecule type" value="Genomic_DNA"/>
</dbReference>